<name>A0A5S9IWJ1_UABAM</name>
<evidence type="ECO:0000313" key="2">
    <source>
        <dbReference type="Proteomes" id="UP000326354"/>
    </source>
</evidence>
<sequence length="29" mass="3446">MSYPFIDVERTCAFVIRHTSLNIMDEEEV</sequence>
<dbReference type="AlphaFoldDB" id="A0A5S9IWJ1"/>
<reference evidence="1 2" key="1">
    <citation type="submission" date="2019-08" db="EMBL/GenBank/DDBJ databases">
        <title>Complete genome sequence of Candidatus Uab amorphum.</title>
        <authorList>
            <person name="Shiratori T."/>
            <person name="Suzuki S."/>
            <person name="Kakizawa Y."/>
            <person name="Ishida K."/>
        </authorList>
    </citation>
    <scope>NUCLEOTIDE SEQUENCE [LARGE SCALE GENOMIC DNA]</scope>
    <source>
        <strain evidence="1 2">SRT547</strain>
    </source>
</reference>
<organism evidence="1 2">
    <name type="scientific">Uabimicrobium amorphum</name>
    <dbReference type="NCBI Taxonomy" id="2596890"/>
    <lineage>
        <taxon>Bacteria</taxon>
        <taxon>Pseudomonadati</taxon>
        <taxon>Planctomycetota</taxon>
        <taxon>Candidatus Uabimicrobiia</taxon>
        <taxon>Candidatus Uabimicrobiales</taxon>
        <taxon>Candidatus Uabimicrobiaceae</taxon>
        <taxon>Candidatus Uabimicrobium</taxon>
    </lineage>
</organism>
<evidence type="ECO:0000313" key="1">
    <source>
        <dbReference type="EMBL" id="BBM87835.1"/>
    </source>
</evidence>
<keyword evidence="2" id="KW-1185">Reference proteome</keyword>
<proteinExistence type="predicted"/>
<dbReference type="EMBL" id="AP019860">
    <property type="protein sequence ID" value="BBM87835.1"/>
    <property type="molecule type" value="Genomic_DNA"/>
</dbReference>
<dbReference type="KEGG" id="uam:UABAM_06250"/>
<accession>A0A5S9IWJ1</accession>
<gene>
    <name evidence="1" type="ORF">UABAM_06250</name>
</gene>
<dbReference type="Proteomes" id="UP000326354">
    <property type="component" value="Chromosome"/>
</dbReference>
<protein>
    <submittedName>
        <fullName evidence="1">Uncharacterized protein</fullName>
    </submittedName>
</protein>